<comment type="catalytic activity">
    <reaction evidence="4">
        <text>UTP + H2O = UMP + diphosphate + H(+)</text>
        <dbReference type="Rhea" id="RHEA:29395"/>
        <dbReference type="ChEBI" id="CHEBI:15377"/>
        <dbReference type="ChEBI" id="CHEBI:15378"/>
        <dbReference type="ChEBI" id="CHEBI:33019"/>
        <dbReference type="ChEBI" id="CHEBI:46398"/>
        <dbReference type="ChEBI" id="CHEBI:57865"/>
        <dbReference type="EC" id="3.6.1.9"/>
    </reaction>
</comment>
<evidence type="ECO:0000313" key="6">
    <source>
        <dbReference type="Proteomes" id="UP000295247"/>
    </source>
</evidence>
<dbReference type="RefSeq" id="WP_132230305.1">
    <property type="nucleotide sequence ID" value="NZ_NRRH01000033.1"/>
</dbReference>
<organism evidence="5 6">
    <name type="scientific">Marichromatium gracile</name>
    <name type="common">Chromatium gracile</name>
    <dbReference type="NCBI Taxonomy" id="1048"/>
    <lineage>
        <taxon>Bacteria</taxon>
        <taxon>Pseudomonadati</taxon>
        <taxon>Pseudomonadota</taxon>
        <taxon>Gammaproteobacteria</taxon>
        <taxon>Chromatiales</taxon>
        <taxon>Chromatiaceae</taxon>
        <taxon>Marichromatium</taxon>
    </lineage>
</organism>
<dbReference type="PIRSF" id="PIRSF006305">
    <property type="entry name" value="Maf"/>
    <property type="match status" value="1"/>
</dbReference>
<feature type="site" description="Important for substrate specificity" evidence="4">
    <location>
        <position position="77"/>
    </location>
</feature>
<sequence>MDAAAPRLHLASRSPRRAELLEQIGVRFTRLDAEVDETVRPGEAPGDYVRRVTGDKGRAGWTQVAACADALVLAADTAVVVDARILGKPRDRADALEMMELLSGREHRVLTAVALVGAAGESLRLSETRVRFRQVAPAEAARYWATGEPRDKAGGYAIQGLGAVFVAAIAGSYSGVMGLPLFETATLLAEAGIPVLGASPPGQD</sequence>
<dbReference type="Pfam" id="PF02545">
    <property type="entry name" value="Maf"/>
    <property type="match status" value="1"/>
</dbReference>
<proteinExistence type="inferred from homology"/>
<dbReference type="GO" id="GO:0009117">
    <property type="term" value="P:nucleotide metabolic process"/>
    <property type="evidence" value="ECO:0007669"/>
    <property type="project" value="UniProtKB-KW"/>
</dbReference>
<gene>
    <name evidence="5" type="ORF">EDC29_11095</name>
</gene>
<dbReference type="CDD" id="cd00555">
    <property type="entry name" value="Maf"/>
    <property type="match status" value="1"/>
</dbReference>
<name>A0A4R4A775_MARGR</name>
<feature type="site" description="Important for substrate specificity" evidence="4">
    <location>
        <position position="16"/>
    </location>
</feature>
<dbReference type="SUPFAM" id="SSF52972">
    <property type="entry name" value="ITPase-like"/>
    <property type="match status" value="1"/>
</dbReference>
<keyword evidence="4" id="KW-0963">Cytoplasm</keyword>
<dbReference type="PANTHER" id="PTHR43213:SF5">
    <property type="entry name" value="BIFUNCTIONAL DTTP_UTP PYROPHOSPHATASE_METHYLTRANSFERASE PROTEIN-RELATED"/>
    <property type="match status" value="1"/>
</dbReference>
<dbReference type="PANTHER" id="PTHR43213">
    <property type="entry name" value="BIFUNCTIONAL DTTP/UTP PYROPHOSPHATASE/METHYLTRANSFERASE PROTEIN-RELATED"/>
    <property type="match status" value="1"/>
</dbReference>
<dbReference type="InterPro" id="IPR003697">
    <property type="entry name" value="Maf-like"/>
</dbReference>
<comment type="similarity">
    <text evidence="4">Belongs to the Maf family. YhdE subfamily.</text>
</comment>
<comment type="cofactor">
    <cofactor evidence="1 4">
        <name>a divalent metal cation</name>
        <dbReference type="ChEBI" id="CHEBI:60240"/>
    </cofactor>
</comment>
<evidence type="ECO:0000256" key="4">
    <source>
        <dbReference type="HAMAP-Rule" id="MF_00528"/>
    </source>
</evidence>
<comment type="caution">
    <text evidence="5">The sequence shown here is derived from an EMBL/GenBank/DDBJ whole genome shotgun (WGS) entry which is preliminary data.</text>
</comment>
<reference evidence="5 6" key="1">
    <citation type="submission" date="2019-03" db="EMBL/GenBank/DDBJ databases">
        <title>Genomic Encyclopedia of Type Strains, Phase IV (KMG-IV): sequencing the most valuable type-strain genomes for metagenomic binning, comparative biology and taxonomic classification.</title>
        <authorList>
            <person name="Goeker M."/>
        </authorList>
    </citation>
    <scope>NUCLEOTIDE SEQUENCE [LARGE SCALE GENOMIC DNA]</scope>
    <source>
        <strain evidence="5 6">DSM 203</strain>
    </source>
</reference>
<comment type="subcellular location">
    <subcellularLocation>
        <location evidence="4">Cytoplasm</location>
    </subcellularLocation>
</comment>
<dbReference type="NCBIfam" id="TIGR00172">
    <property type="entry name" value="maf"/>
    <property type="match status" value="1"/>
</dbReference>
<feature type="active site" description="Proton acceptor" evidence="4">
    <location>
        <position position="76"/>
    </location>
</feature>
<evidence type="ECO:0000256" key="2">
    <source>
        <dbReference type="ARBA" id="ARBA00022801"/>
    </source>
</evidence>
<protein>
    <recommendedName>
        <fullName evidence="4">dTTP/UTP pyrophosphatase</fullName>
        <shortName evidence="4">dTTPase/UTPase</shortName>
        <ecNumber evidence="4">3.6.1.9</ecNumber>
    </recommendedName>
    <alternativeName>
        <fullName evidence="4">Nucleoside triphosphate pyrophosphatase</fullName>
    </alternativeName>
    <alternativeName>
        <fullName evidence="4">Nucleotide pyrophosphatase</fullName>
        <shortName evidence="4">Nucleotide PPase</shortName>
    </alternativeName>
</protein>
<dbReference type="AlphaFoldDB" id="A0A4R4A775"/>
<dbReference type="InterPro" id="IPR029001">
    <property type="entry name" value="ITPase-like_fam"/>
</dbReference>
<keyword evidence="3 4" id="KW-0546">Nucleotide metabolism</keyword>
<evidence type="ECO:0000256" key="3">
    <source>
        <dbReference type="ARBA" id="ARBA00023080"/>
    </source>
</evidence>
<dbReference type="EMBL" id="SMDC01000010">
    <property type="protein sequence ID" value="TCW34545.1"/>
    <property type="molecule type" value="Genomic_DNA"/>
</dbReference>
<dbReference type="Proteomes" id="UP000295247">
    <property type="component" value="Unassembled WGS sequence"/>
</dbReference>
<evidence type="ECO:0000256" key="1">
    <source>
        <dbReference type="ARBA" id="ARBA00001968"/>
    </source>
</evidence>
<dbReference type="Gene3D" id="3.90.950.10">
    <property type="match status" value="1"/>
</dbReference>
<dbReference type="GO" id="GO:0036218">
    <property type="term" value="F:dTTP diphosphatase activity"/>
    <property type="evidence" value="ECO:0007669"/>
    <property type="project" value="RHEA"/>
</dbReference>
<comment type="catalytic activity">
    <reaction evidence="4">
        <text>dTTP + H2O = dTMP + diphosphate + H(+)</text>
        <dbReference type="Rhea" id="RHEA:28534"/>
        <dbReference type="ChEBI" id="CHEBI:15377"/>
        <dbReference type="ChEBI" id="CHEBI:15378"/>
        <dbReference type="ChEBI" id="CHEBI:33019"/>
        <dbReference type="ChEBI" id="CHEBI:37568"/>
        <dbReference type="ChEBI" id="CHEBI:63528"/>
        <dbReference type="EC" id="3.6.1.9"/>
    </reaction>
</comment>
<evidence type="ECO:0000313" key="5">
    <source>
        <dbReference type="EMBL" id="TCW34545.1"/>
    </source>
</evidence>
<dbReference type="GO" id="GO:0036221">
    <property type="term" value="F:UTP diphosphatase activity"/>
    <property type="evidence" value="ECO:0007669"/>
    <property type="project" value="RHEA"/>
</dbReference>
<dbReference type="GO" id="GO:0005737">
    <property type="term" value="C:cytoplasm"/>
    <property type="evidence" value="ECO:0007669"/>
    <property type="project" value="UniProtKB-SubCell"/>
</dbReference>
<comment type="caution">
    <text evidence="4">Lacks conserved residue(s) required for the propagation of feature annotation.</text>
</comment>
<dbReference type="HAMAP" id="MF_00528">
    <property type="entry name" value="Maf"/>
    <property type="match status" value="1"/>
</dbReference>
<comment type="function">
    <text evidence="4">Nucleoside triphosphate pyrophosphatase that hydrolyzes dTTP and UTP. May have a dual role in cell division arrest and in preventing the incorporation of modified nucleotides into cellular nucleic acids.</text>
</comment>
<accession>A0A4R4A775</accession>
<dbReference type="EC" id="3.6.1.9" evidence="4"/>
<keyword evidence="2 4" id="KW-0378">Hydrolase</keyword>
<feature type="site" description="Important for substrate specificity" evidence="4">
    <location>
        <position position="159"/>
    </location>
</feature>